<evidence type="ECO:0000259" key="2">
    <source>
        <dbReference type="Pfam" id="PF17171"/>
    </source>
</evidence>
<dbReference type="InterPro" id="IPR012336">
    <property type="entry name" value="Thioredoxin-like_fold"/>
</dbReference>
<accession>A0A8R1HGT1</accession>
<evidence type="ECO:0000256" key="1">
    <source>
        <dbReference type="ARBA" id="ARBA00006475"/>
    </source>
</evidence>
<dbReference type="SUPFAM" id="SSF47616">
    <property type="entry name" value="GST C-terminal domain-like"/>
    <property type="match status" value="1"/>
</dbReference>
<dbReference type="Pfam" id="PF17172">
    <property type="entry name" value="GST_N_4"/>
    <property type="match status" value="1"/>
</dbReference>
<dbReference type="EnsemblMetazoa" id="CJA01218.1">
    <property type="protein sequence ID" value="CJA01218.1"/>
    <property type="gene ID" value="WBGene00120421"/>
</dbReference>
<reference evidence="5" key="1">
    <citation type="submission" date="2010-08" db="EMBL/GenBank/DDBJ databases">
        <authorList>
            <consortium name="Caenorhabditis japonica Sequencing Consortium"/>
            <person name="Wilson R.K."/>
        </authorList>
    </citation>
    <scope>NUCLEOTIDE SEQUENCE [LARGE SCALE GENOMIC DNA]</scope>
    <source>
        <strain evidence="5">DF5081</strain>
    </source>
</reference>
<evidence type="ECO:0000259" key="3">
    <source>
        <dbReference type="Pfam" id="PF17172"/>
    </source>
</evidence>
<dbReference type="GO" id="GO:0005737">
    <property type="term" value="C:cytoplasm"/>
    <property type="evidence" value="ECO:0007669"/>
    <property type="project" value="TreeGrafter"/>
</dbReference>
<sequence>MPSTNLIKRDWEKDHVYLVQVPRAGLIPSPSPYCLKVETFLRVADIPYTNVNNEFRKSSARGQVPFIELNGRQHADSSLIIDTLIENFHKSDLENLVPADKAVARAFYTLLEHHLVWIVLYSRGQDFQWMATEGGYGRLLTGLKGFAFKNVIMGQMAKKLRAKCQSQGISTFTKEEILEEAKKDVDALSIQLAEKQYLFGDSIKTIDTVAFAHLAELYYTPQFSPDIKHHLETRCANLVSYIQRIRKTYWPDWEETTETMNMNTVWKKV</sequence>
<dbReference type="SFLD" id="SFLDG01180">
    <property type="entry name" value="SUF1"/>
    <property type="match status" value="1"/>
</dbReference>
<dbReference type="PANTHER" id="PTHR12289:SF72">
    <property type="entry name" value="GST N-TERMINAL DOMAIN-CONTAINING PROTEIN"/>
    <property type="match status" value="1"/>
</dbReference>
<dbReference type="InterPro" id="IPR036249">
    <property type="entry name" value="Thioredoxin-like_sf"/>
</dbReference>
<comment type="similarity">
    <text evidence="1">Belongs to the FAX family.</text>
</comment>
<name>A0A8R1HGT1_CAEJA</name>
<evidence type="ECO:0000313" key="4">
    <source>
        <dbReference type="EnsemblMetazoa" id="CJA01218.1"/>
    </source>
</evidence>
<dbReference type="Gene3D" id="1.20.1050.10">
    <property type="match status" value="1"/>
</dbReference>
<feature type="domain" description="Metaxin glutathione S-transferase" evidence="2">
    <location>
        <begin position="181"/>
        <end position="245"/>
    </location>
</feature>
<dbReference type="PANTHER" id="PTHR12289">
    <property type="entry name" value="METAXIN RELATED"/>
    <property type="match status" value="1"/>
</dbReference>
<dbReference type="InterPro" id="IPR036282">
    <property type="entry name" value="Glutathione-S-Trfase_C_sf"/>
</dbReference>
<proteinExistence type="inferred from homology"/>
<dbReference type="InterPro" id="IPR033468">
    <property type="entry name" value="Metaxin_GST"/>
</dbReference>
<dbReference type="AlphaFoldDB" id="A0A8R1HGT1"/>
<dbReference type="InterPro" id="IPR026928">
    <property type="entry name" value="FAX/IsoI-like"/>
</dbReference>
<reference evidence="4" key="2">
    <citation type="submission" date="2022-06" db="UniProtKB">
        <authorList>
            <consortium name="EnsemblMetazoa"/>
        </authorList>
    </citation>
    <scope>IDENTIFICATION</scope>
    <source>
        <strain evidence="4">DF5081</strain>
    </source>
</reference>
<evidence type="ECO:0000313" key="5">
    <source>
        <dbReference type="Proteomes" id="UP000005237"/>
    </source>
</evidence>
<dbReference type="Proteomes" id="UP000005237">
    <property type="component" value="Unassembled WGS sequence"/>
</dbReference>
<protein>
    <submittedName>
        <fullName evidence="4">Uncharacterized protein</fullName>
    </submittedName>
</protein>
<dbReference type="SUPFAM" id="SSF52833">
    <property type="entry name" value="Thioredoxin-like"/>
    <property type="match status" value="1"/>
</dbReference>
<dbReference type="SFLD" id="SFLDG01200">
    <property type="entry name" value="SUF1.1"/>
    <property type="match status" value="1"/>
</dbReference>
<dbReference type="CDD" id="cd03080">
    <property type="entry name" value="GST_N_Metaxin_like"/>
    <property type="match status" value="1"/>
</dbReference>
<keyword evidence="5" id="KW-1185">Reference proteome</keyword>
<dbReference type="Gene3D" id="3.40.30.10">
    <property type="entry name" value="Glutaredoxin"/>
    <property type="match status" value="1"/>
</dbReference>
<feature type="domain" description="Thioredoxin-like fold" evidence="3">
    <location>
        <begin position="32"/>
        <end position="123"/>
    </location>
</feature>
<dbReference type="InterPro" id="IPR040079">
    <property type="entry name" value="Glutathione_S-Trfase"/>
</dbReference>
<dbReference type="CDD" id="cd03193">
    <property type="entry name" value="GST_C_Metaxin"/>
    <property type="match status" value="1"/>
</dbReference>
<dbReference type="InterPro" id="IPR050931">
    <property type="entry name" value="Mito_Protein_Transport_Metaxin"/>
</dbReference>
<dbReference type="SFLD" id="SFLDS00019">
    <property type="entry name" value="Glutathione_Transferase_(cytos"/>
    <property type="match status" value="1"/>
</dbReference>
<organism evidence="4 5">
    <name type="scientific">Caenorhabditis japonica</name>
    <dbReference type="NCBI Taxonomy" id="281687"/>
    <lineage>
        <taxon>Eukaryota</taxon>
        <taxon>Metazoa</taxon>
        <taxon>Ecdysozoa</taxon>
        <taxon>Nematoda</taxon>
        <taxon>Chromadorea</taxon>
        <taxon>Rhabditida</taxon>
        <taxon>Rhabditina</taxon>
        <taxon>Rhabditomorpha</taxon>
        <taxon>Rhabditoidea</taxon>
        <taxon>Rhabditidae</taxon>
        <taxon>Peloderinae</taxon>
        <taxon>Caenorhabditis</taxon>
    </lineage>
</organism>
<dbReference type="Pfam" id="PF17171">
    <property type="entry name" value="GST_C_6"/>
    <property type="match status" value="1"/>
</dbReference>